<proteinExistence type="inferred from homology"/>
<organism evidence="7 8">
    <name type="scientific">Secundilactobacillus kimchicus JCM 15530</name>
    <dbReference type="NCBI Taxonomy" id="1302272"/>
    <lineage>
        <taxon>Bacteria</taxon>
        <taxon>Bacillati</taxon>
        <taxon>Bacillota</taxon>
        <taxon>Bacilli</taxon>
        <taxon>Lactobacillales</taxon>
        <taxon>Lactobacillaceae</taxon>
        <taxon>Secundilactobacillus</taxon>
    </lineage>
</organism>
<keyword evidence="6" id="KW-0443">Lipid metabolism</keyword>
<dbReference type="InterPro" id="IPR022791">
    <property type="entry name" value="L-PG_synthase/AglD"/>
</dbReference>
<evidence type="ECO:0000313" key="7">
    <source>
        <dbReference type="EMBL" id="KRK47171.1"/>
    </source>
</evidence>
<dbReference type="EC" id="2.3.2.3" evidence="6"/>
<keyword evidence="3 6" id="KW-0812">Transmembrane</keyword>
<keyword evidence="4 6" id="KW-1133">Transmembrane helix</keyword>
<feature type="transmembrane region" description="Helical" evidence="6">
    <location>
        <begin position="152"/>
        <end position="177"/>
    </location>
</feature>
<dbReference type="EMBL" id="AZCX01000011">
    <property type="protein sequence ID" value="KRK47171.1"/>
    <property type="molecule type" value="Genomic_DNA"/>
</dbReference>
<comment type="similarity">
    <text evidence="6">Belongs to the LPG synthase family.</text>
</comment>
<feature type="transmembrane region" description="Helical" evidence="6">
    <location>
        <begin position="310"/>
        <end position="330"/>
    </location>
</feature>
<evidence type="ECO:0000313" key="8">
    <source>
        <dbReference type="Proteomes" id="UP000050911"/>
    </source>
</evidence>
<name>A0A0R1HRS7_9LACO</name>
<evidence type="ECO:0000256" key="3">
    <source>
        <dbReference type="ARBA" id="ARBA00022692"/>
    </source>
</evidence>
<dbReference type="GO" id="GO:0046677">
    <property type="term" value="P:response to antibiotic"/>
    <property type="evidence" value="ECO:0007669"/>
    <property type="project" value="UniProtKB-KW"/>
</dbReference>
<protein>
    <recommendedName>
        <fullName evidence="6">Phosphatidylglycerol lysyltransferase</fullName>
        <ecNumber evidence="6">2.3.2.3</ecNumber>
    </recommendedName>
    <alternativeName>
        <fullName evidence="6">Lysylphosphatidylglycerol synthase</fullName>
    </alternativeName>
</protein>
<feature type="transmembrane region" description="Helical" evidence="6">
    <location>
        <begin position="124"/>
        <end position="146"/>
    </location>
</feature>
<dbReference type="Proteomes" id="UP000050911">
    <property type="component" value="Unassembled WGS sequence"/>
</dbReference>
<dbReference type="Pfam" id="PF03706">
    <property type="entry name" value="LPG_synthase_TM"/>
    <property type="match status" value="1"/>
</dbReference>
<dbReference type="STRING" id="1302272.FC96_GL000631"/>
<evidence type="ECO:0000256" key="5">
    <source>
        <dbReference type="ARBA" id="ARBA00023136"/>
    </source>
</evidence>
<comment type="caution">
    <text evidence="7">The sequence shown here is derived from an EMBL/GenBank/DDBJ whole genome shotgun (WGS) entry which is preliminary data.</text>
</comment>
<keyword evidence="6" id="KW-0808">Transferase</keyword>
<feature type="transmembrane region" description="Helical" evidence="6">
    <location>
        <begin position="228"/>
        <end position="249"/>
    </location>
</feature>
<comment type="subcellular location">
    <subcellularLocation>
        <location evidence="1 6">Cell membrane</location>
        <topology evidence="1 6">Multi-pass membrane protein</topology>
    </subcellularLocation>
</comment>
<evidence type="ECO:0000256" key="6">
    <source>
        <dbReference type="RuleBase" id="RU363042"/>
    </source>
</evidence>
<accession>A0A0R1HRS7</accession>
<dbReference type="OrthoDB" id="9810654at2"/>
<keyword evidence="2" id="KW-1003">Cell membrane</keyword>
<dbReference type="GO" id="GO:0006629">
    <property type="term" value="P:lipid metabolic process"/>
    <property type="evidence" value="ECO:0007669"/>
    <property type="project" value="UniProtKB-KW"/>
</dbReference>
<comment type="catalytic activity">
    <reaction evidence="6">
        <text>L-lysyl-tRNA(Lys) + a 1,2-diacyl-sn-glycero-3-phospho-(1'-sn-glycerol) = a 1,2-diacyl-sn-glycero-3-phospho-1'-(3'-O-L-lysyl)-sn-glycerol + tRNA(Lys)</text>
        <dbReference type="Rhea" id="RHEA:10668"/>
        <dbReference type="Rhea" id="RHEA-COMP:9696"/>
        <dbReference type="Rhea" id="RHEA-COMP:9697"/>
        <dbReference type="ChEBI" id="CHEBI:64716"/>
        <dbReference type="ChEBI" id="CHEBI:75792"/>
        <dbReference type="ChEBI" id="CHEBI:78442"/>
        <dbReference type="ChEBI" id="CHEBI:78529"/>
        <dbReference type="EC" id="2.3.2.3"/>
    </reaction>
</comment>
<evidence type="ECO:0000256" key="4">
    <source>
        <dbReference type="ARBA" id="ARBA00022989"/>
    </source>
</evidence>
<dbReference type="NCBIfam" id="TIGR00374">
    <property type="entry name" value="flippase-like domain"/>
    <property type="match status" value="1"/>
</dbReference>
<dbReference type="PATRIC" id="fig|1302272.5.peg.630"/>
<sequence>MSRRNKVALFVIILLGLGIFGYSLRDVKLGILIHDFAHIHIGWLLVAIGCMLLYFGLEGAVVKIFVDRRMGHYSWKSALRIPLIEQLFNGITPMASGGQPAQLIAMLQSGIDGGRASSILLMKFVVYQAMIVLNFLVALLIGFHYMVAKMSYLSLFVVFGFVIHFGVIVGLLLVMFWPKFTKRAVRIIATPLKFFVSSQWLTENIEKLDVKIDLFYEESVHIVGQWRLMLGVAAVTFLQLMVYYLVPYFIMNALGYTHSNIVMVTCLHILIVMVISIFPIPGGSGGAEYSFTVLFSSFITNNSKLVLAMVLWRLLTYYFGILLGLGALAIKPDKVQHHTKLEKEA</sequence>
<feature type="transmembrane region" description="Helical" evidence="6">
    <location>
        <begin position="41"/>
        <end position="66"/>
    </location>
</feature>
<keyword evidence="6" id="KW-0046">Antibiotic resistance</keyword>
<dbReference type="PANTHER" id="PTHR37693">
    <property type="entry name" value="PHOSPHATIDYLGLYCEROL LYSYLTRANSFERASE"/>
    <property type="match status" value="1"/>
</dbReference>
<feature type="transmembrane region" description="Helical" evidence="6">
    <location>
        <begin position="261"/>
        <end position="280"/>
    </location>
</feature>
<gene>
    <name evidence="6" type="primary">mprF</name>
    <name evidence="7" type="ORF">FC96_GL000631</name>
</gene>
<comment type="function">
    <text evidence="6">Catalyzes the transfer of a lysyl group from L-lysyl-tRNA(Lys) to membrane-bound phosphatidylglycerol (PG), which produces lysylphosphatidylglycerol (LPG), a major component of the bacterial membrane with a positive net charge. LPG synthesis contributes to bacterial virulence as it is involved in the resistance mechanism against cationic antimicrobial peptides (CAMP) produces by the host's immune system (defensins, cathelicidins) and by the competing microorganisms.</text>
</comment>
<evidence type="ECO:0000256" key="1">
    <source>
        <dbReference type="ARBA" id="ARBA00004651"/>
    </source>
</evidence>
<dbReference type="GO" id="GO:0005886">
    <property type="term" value="C:plasma membrane"/>
    <property type="evidence" value="ECO:0007669"/>
    <property type="project" value="UniProtKB-SubCell"/>
</dbReference>
<dbReference type="GO" id="GO:0050071">
    <property type="term" value="F:phosphatidylglycerol lysyltransferase activity"/>
    <property type="evidence" value="ECO:0007669"/>
    <property type="project" value="UniProtKB-EC"/>
</dbReference>
<keyword evidence="8" id="KW-1185">Reference proteome</keyword>
<dbReference type="PANTHER" id="PTHR37693:SF1">
    <property type="entry name" value="INTEGRAL MEMBRANE PROTEIN"/>
    <property type="match status" value="1"/>
</dbReference>
<dbReference type="AlphaFoldDB" id="A0A0R1HRS7"/>
<evidence type="ECO:0000256" key="2">
    <source>
        <dbReference type="ARBA" id="ARBA00022475"/>
    </source>
</evidence>
<dbReference type="RefSeq" id="WP_056943019.1">
    <property type="nucleotide sequence ID" value="NZ_AZCX01000011.1"/>
</dbReference>
<keyword evidence="5 6" id="KW-0472">Membrane</keyword>
<reference evidence="7 8" key="1">
    <citation type="journal article" date="2015" name="Genome Announc.">
        <title>Expanding the biotechnology potential of lactobacilli through comparative genomics of 213 strains and associated genera.</title>
        <authorList>
            <person name="Sun Z."/>
            <person name="Harris H.M."/>
            <person name="McCann A."/>
            <person name="Guo C."/>
            <person name="Argimon S."/>
            <person name="Zhang W."/>
            <person name="Yang X."/>
            <person name="Jeffery I.B."/>
            <person name="Cooney J.C."/>
            <person name="Kagawa T.F."/>
            <person name="Liu W."/>
            <person name="Song Y."/>
            <person name="Salvetti E."/>
            <person name="Wrobel A."/>
            <person name="Rasinkangas P."/>
            <person name="Parkhill J."/>
            <person name="Rea M.C."/>
            <person name="O'Sullivan O."/>
            <person name="Ritari J."/>
            <person name="Douillard F.P."/>
            <person name="Paul Ross R."/>
            <person name="Yang R."/>
            <person name="Briner A.E."/>
            <person name="Felis G.E."/>
            <person name="de Vos W.M."/>
            <person name="Barrangou R."/>
            <person name="Klaenhammer T.R."/>
            <person name="Caufield P.W."/>
            <person name="Cui Y."/>
            <person name="Zhang H."/>
            <person name="O'Toole P.W."/>
        </authorList>
    </citation>
    <scope>NUCLEOTIDE SEQUENCE [LARGE SCALE GENOMIC DNA]</scope>
    <source>
        <strain evidence="7 8">JCM 15530</strain>
    </source>
</reference>